<feature type="compositionally biased region" description="Polar residues" evidence="1">
    <location>
        <begin position="183"/>
        <end position="193"/>
    </location>
</feature>
<feature type="region of interest" description="Disordered" evidence="1">
    <location>
        <begin position="1"/>
        <end position="59"/>
    </location>
</feature>
<dbReference type="AlphaFoldDB" id="A0AAD6Z479"/>
<proteinExistence type="predicted"/>
<feature type="compositionally biased region" description="Basic and acidic residues" evidence="1">
    <location>
        <begin position="75"/>
        <end position="104"/>
    </location>
</feature>
<reference evidence="2" key="1">
    <citation type="submission" date="2023-03" db="EMBL/GenBank/DDBJ databases">
        <title>Massive genome expansion in bonnet fungi (Mycena s.s.) driven by repeated elements and novel gene families across ecological guilds.</title>
        <authorList>
            <consortium name="Lawrence Berkeley National Laboratory"/>
            <person name="Harder C.B."/>
            <person name="Miyauchi S."/>
            <person name="Viragh M."/>
            <person name="Kuo A."/>
            <person name="Thoen E."/>
            <person name="Andreopoulos B."/>
            <person name="Lu D."/>
            <person name="Skrede I."/>
            <person name="Drula E."/>
            <person name="Henrissat B."/>
            <person name="Morin E."/>
            <person name="Kohler A."/>
            <person name="Barry K."/>
            <person name="LaButti K."/>
            <person name="Morin E."/>
            <person name="Salamov A."/>
            <person name="Lipzen A."/>
            <person name="Mereny Z."/>
            <person name="Hegedus B."/>
            <person name="Baldrian P."/>
            <person name="Stursova M."/>
            <person name="Weitz H."/>
            <person name="Taylor A."/>
            <person name="Grigoriev I.V."/>
            <person name="Nagy L.G."/>
            <person name="Martin F."/>
            <person name="Kauserud H."/>
        </authorList>
    </citation>
    <scope>NUCLEOTIDE SEQUENCE</scope>
    <source>
        <strain evidence="2">CBHHK002</strain>
    </source>
</reference>
<gene>
    <name evidence="2" type="ORF">DFH08DRAFT_976195</name>
</gene>
<feature type="compositionally biased region" description="Low complexity" evidence="1">
    <location>
        <begin position="1"/>
        <end position="22"/>
    </location>
</feature>
<evidence type="ECO:0000256" key="1">
    <source>
        <dbReference type="SAM" id="MobiDB-lite"/>
    </source>
</evidence>
<feature type="compositionally biased region" description="Low complexity" evidence="1">
    <location>
        <begin position="258"/>
        <end position="281"/>
    </location>
</feature>
<evidence type="ECO:0000313" key="2">
    <source>
        <dbReference type="EMBL" id="KAJ7305638.1"/>
    </source>
</evidence>
<protein>
    <submittedName>
        <fullName evidence="2">Uncharacterized protein</fullName>
    </submittedName>
</protein>
<organism evidence="2 3">
    <name type="scientific">Mycena albidolilacea</name>
    <dbReference type="NCBI Taxonomy" id="1033008"/>
    <lineage>
        <taxon>Eukaryota</taxon>
        <taxon>Fungi</taxon>
        <taxon>Dikarya</taxon>
        <taxon>Basidiomycota</taxon>
        <taxon>Agaricomycotina</taxon>
        <taxon>Agaricomycetes</taxon>
        <taxon>Agaricomycetidae</taxon>
        <taxon>Agaricales</taxon>
        <taxon>Marasmiineae</taxon>
        <taxon>Mycenaceae</taxon>
        <taxon>Mycena</taxon>
    </lineage>
</organism>
<name>A0AAD6Z479_9AGAR</name>
<feature type="region of interest" description="Disordered" evidence="1">
    <location>
        <begin position="75"/>
        <end position="108"/>
    </location>
</feature>
<dbReference type="EMBL" id="JARIHO010000095">
    <property type="protein sequence ID" value="KAJ7305638.1"/>
    <property type="molecule type" value="Genomic_DNA"/>
</dbReference>
<feature type="region of interest" description="Disordered" evidence="1">
    <location>
        <begin position="141"/>
        <end position="195"/>
    </location>
</feature>
<keyword evidence="3" id="KW-1185">Reference proteome</keyword>
<feature type="compositionally biased region" description="Polar residues" evidence="1">
    <location>
        <begin position="38"/>
        <end position="59"/>
    </location>
</feature>
<accession>A0AAD6Z479</accession>
<evidence type="ECO:0000313" key="3">
    <source>
        <dbReference type="Proteomes" id="UP001218218"/>
    </source>
</evidence>
<sequence>MPLGVGTVSGRGAASAAASSVGLTDLYPPCTRRRPLPTNGSPQGYANKISPNPNGATHTVTSLLAPKLGSTVERSIDATHIRRDRPDAQASDLRSDVAPKDDHAPTTIRHATPRANYKELSRLRCWPNPEKRGTTIRYLSALEVDNPQNTTPAKSRKVEHTDDSSFARTQRHLQSPEDRIATRKSSLPSSSALNADDDPFGLGYQLAHRTQSGLVTHSATPLAFTEDEELEEGELPQDTAQPATPRARATYLPNHTGSVSPAPSLPASLPPVSRSVSPAASEHSDVPMEDDTDYGALVRDPGFGAKAPTHHDEDPHIAYDGFNPTGPDDHAGVPFQKHAGGGARLVMSHETMMTNALQRVVDLIASDPDRFILFMPFLGGHHFHNRYRNAATDLAKQLEQVTGVGGIAIYPPSANDANKANFAGNPLYHPPWVLVGQCTTKEIRDSVARHELIACNEDLTVHVSKVDMGRQSWCLGQFRCNSIAPLPAAVPRGAVAVHVFEQGPLRTAIAHATQNDPGSADKRVFDFAETLRATYLESPTEPIWVIYGHPFTKDHATWEMFRDLFRNTKFASGLVEFTPIGSPNRAAGDNIRRLALCYICKLEDHRSDTCPYRSLTDFVGAKDVLKPAREGILALVKGKPGVRPHDDAPSSSRGRNQRRRRF</sequence>
<feature type="compositionally biased region" description="Basic and acidic residues" evidence="1">
    <location>
        <begin position="156"/>
        <end position="165"/>
    </location>
</feature>
<comment type="caution">
    <text evidence="2">The sequence shown here is derived from an EMBL/GenBank/DDBJ whole genome shotgun (WGS) entry which is preliminary data.</text>
</comment>
<feature type="region of interest" description="Disordered" evidence="1">
    <location>
        <begin position="250"/>
        <end position="288"/>
    </location>
</feature>
<dbReference type="Proteomes" id="UP001218218">
    <property type="component" value="Unassembled WGS sequence"/>
</dbReference>
<feature type="region of interest" description="Disordered" evidence="1">
    <location>
        <begin position="639"/>
        <end position="662"/>
    </location>
</feature>